<evidence type="ECO:0000313" key="2">
    <source>
        <dbReference type="Proteomes" id="UP001151760"/>
    </source>
</evidence>
<sequence length="80" mass="9168">MNSDDDLWRGILFRDVVIYIYFLDQLKYKGSSQSSRLVNKNKGFPDYEEISCSLVLSITLSESSSFDAYFGNPTILDLID</sequence>
<protein>
    <submittedName>
        <fullName evidence="1">Uncharacterized protein</fullName>
    </submittedName>
</protein>
<comment type="caution">
    <text evidence="1">The sequence shown here is derived from an EMBL/GenBank/DDBJ whole genome shotgun (WGS) entry which is preliminary data.</text>
</comment>
<reference evidence="1" key="2">
    <citation type="submission" date="2022-01" db="EMBL/GenBank/DDBJ databases">
        <authorList>
            <person name="Yamashiro T."/>
            <person name="Shiraishi A."/>
            <person name="Satake H."/>
            <person name="Nakayama K."/>
        </authorList>
    </citation>
    <scope>NUCLEOTIDE SEQUENCE</scope>
</reference>
<name>A0ABQ5J4J1_9ASTR</name>
<organism evidence="1 2">
    <name type="scientific">Tanacetum coccineum</name>
    <dbReference type="NCBI Taxonomy" id="301880"/>
    <lineage>
        <taxon>Eukaryota</taxon>
        <taxon>Viridiplantae</taxon>
        <taxon>Streptophyta</taxon>
        <taxon>Embryophyta</taxon>
        <taxon>Tracheophyta</taxon>
        <taxon>Spermatophyta</taxon>
        <taxon>Magnoliopsida</taxon>
        <taxon>eudicotyledons</taxon>
        <taxon>Gunneridae</taxon>
        <taxon>Pentapetalae</taxon>
        <taxon>asterids</taxon>
        <taxon>campanulids</taxon>
        <taxon>Asterales</taxon>
        <taxon>Asteraceae</taxon>
        <taxon>Asteroideae</taxon>
        <taxon>Anthemideae</taxon>
        <taxon>Anthemidinae</taxon>
        <taxon>Tanacetum</taxon>
    </lineage>
</organism>
<gene>
    <name evidence="1" type="ORF">Tco_1123754</name>
</gene>
<keyword evidence="2" id="KW-1185">Reference proteome</keyword>
<reference evidence="1" key="1">
    <citation type="journal article" date="2022" name="Int. J. Mol. Sci.">
        <title>Draft Genome of Tanacetum Coccineum: Genomic Comparison of Closely Related Tanacetum-Family Plants.</title>
        <authorList>
            <person name="Yamashiro T."/>
            <person name="Shiraishi A."/>
            <person name="Nakayama K."/>
            <person name="Satake H."/>
        </authorList>
    </citation>
    <scope>NUCLEOTIDE SEQUENCE</scope>
</reference>
<proteinExistence type="predicted"/>
<dbReference type="EMBL" id="BQNB010021527">
    <property type="protein sequence ID" value="GJU07324.1"/>
    <property type="molecule type" value="Genomic_DNA"/>
</dbReference>
<accession>A0ABQ5J4J1</accession>
<dbReference type="Proteomes" id="UP001151760">
    <property type="component" value="Unassembled WGS sequence"/>
</dbReference>
<evidence type="ECO:0000313" key="1">
    <source>
        <dbReference type="EMBL" id="GJU07324.1"/>
    </source>
</evidence>